<comment type="caution">
    <text evidence="1">The sequence shown here is derived from an EMBL/GenBank/DDBJ whole genome shotgun (WGS) entry which is preliminary data.</text>
</comment>
<protein>
    <submittedName>
        <fullName evidence="1">Uncharacterized protein</fullName>
    </submittedName>
</protein>
<accession>A0A645E9A3</accession>
<sequence>MDSDEGNLFFGEVKCKSTGTYTQTGHLSSMGRTWFPLEDGDGRENTATLIMREQYVMSADSNRVYTDGEIWKLELAELQTRKNAPYYDEVTTLAEGGWSFEFPLTEMNGEVEMISSPVVCVAQSGGEMGSKESVEMMVDSCVLRPFSVTLRYSFFPDNRPEAVDILDVNLVMKDGSTVTAQPKSGGGAGGIGSTGGTMSYVFDAPVMLDEVAYVVLPSDVIISMPD</sequence>
<reference evidence="1" key="1">
    <citation type="submission" date="2019-08" db="EMBL/GenBank/DDBJ databases">
        <authorList>
            <person name="Kucharzyk K."/>
            <person name="Murdoch R.W."/>
            <person name="Higgins S."/>
            <person name="Loffler F."/>
        </authorList>
    </citation>
    <scope>NUCLEOTIDE SEQUENCE</scope>
</reference>
<proteinExistence type="predicted"/>
<name>A0A645E9A3_9ZZZZ</name>
<organism evidence="1">
    <name type="scientific">bioreactor metagenome</name>
    <dbReference type="NCBI Taxonomy" id="1076179"/>
    <lineage>
        <taxon>unclassified sequences</taxon>
        <taxon>metagenomes</taxon>
        <taxon>ecological metagenomes</taxon>
    </lineage>
</organism>
<gene>
    <name evidence="1" type="ORF">SDC9_145566</name>
</gene>
<dbReference type="AlphaFoldDB" id="A0A645E9A3"/>
<evidence type="ECO:0000313" key="1">
    <source>
        <dbReference type="EMBL" id="MPM98380.1"/>
    </source>
</evidence>
<dbReference type="EMBL" id="VSSQ01044554">
    <property type="protein sequence ID" value="MPM98380.1"/>
    <property type="molecule type" value="Genomic_DNA"/>
</dbReference>